<accession>A0AAV3PW32</accession>
<evidence type="ECO:0008006" key="4">
    <source>
        <dbReference type="Google" id="ProtNLM"/>
    </source>
</evidence>
<dbReference type="GO" id="GO:0003676">
    <property type="term" value="F:nucleic acid binding"/>
    <property type="evidence" value="ECO:0007669"/>
    <property type="project" value="InterPro"/>
</dbReference>
<dbReference type="PANTHER" id="PTHR48475">
    <property type="entry name" value="RIBONUCLEASE H"/>
    <property type="match status" value="1"/>
</dbReference>
<protein>
    <recommendedName>
        <fullName evidence="4">RNase H type-1 domain-containing protein</fullName>
    </recommendedName>
</protein>
<evidence type="ECO:0000313" key="3">
    <source>
        <dbReference type="Proteomes" id="UP001454036"/>
    </source>
</evidence>
<dbReference type="PANTHER" id="PTHR48475:SF2">
    <property type="entry name" value="RIBONUCLEASE H"/>
    <property type="match status" value="1"/>
</dbReference>
<dbReference type="EMBL" id="BAABME010002582">
    <property type="protein sequence ID" value="GAA0155263.1"/>
    <property type="molecule type" value="Genomic_DNA"/>
</dbReference>
<dbReference type="Gene3D" id="3.30.420.10">
    <property type="entry name" value="Ribonuclease H-like superfamily/Ribonuclease H"/>
    <property type="match status" value="1"/>
</dbReference>
<dbReference type="SUPFAM" id="SSF53098">
    <property type="entry name" value="Ribonuclease H-like"/>
    <property type="match status" value="1"/>
</dbReference>
<keyword evidence="3" id="KW-1185">Reference proteome</keyword>
<organism evidence="1 3">
    <name type="scientific">Lithospermum erythrorhizon</name>
    <name type="common">Purple gromwell</name>
    <name type="synonym">Lithospermum officinale var. erythrorhizon</name>
    <dbReference type="NCBI Taxonomy" id="34254"/>
    <lineage>
        <taxon>Eukaryota</taxon>
        <taxon>Viridiplantae</taxon>
        <taxon>Streptophyta</taxon>
        <taxon>Embryophyta</taxon>
        <taxon>Tracheophyta</taxon>
        <taxon>Spermatophyta</taxon>
        <taxon>Magnoliopsida</taxon>
        <taxon>eudicotyledons</taxon>
        <taxon>Gunneridae</taxon>
        <taxon>Pentapetalae</taxon>
        <taxon>asterids</taxon>
        <taxon>lamiids</taxon>
        <taxon>Boraginales</taxon>
        <taxon>Boraginaceae</taxon>
        <taxon>Boraginoideae</taxon>
        <taxon>Lithospermeae</taxon>
        <taxon>Lithospermum</taxon>
    </lineage>
</organism>
<proteinExistence type="predicted"/>
<dbReference type="AlphaFoldDB" id="A0AAV3PW32"/>
<evidence type="ECO:0000313" key="1">
    <source>
        <dbReference type="EMBL" id="GAA0155263.1"/>
    </source>
</evidence>
<name>A0AAV3PW32_LITER</name>
<dbReference type="InterPro" id="IPR036397">
    <property type="entry name" value="RNaseH_sf"/>
</dbReference>
<evidence type="ECO:0000313" key="2">
    <source>
        <dbReference type="EMBL" id="GAA0184022.1"/>
    </source>
</evidence>
<reference evidence="1 3" key="1">
    <citation type="submission" date="2024-01" db="EMBL/GenBank/DDBJ databases">
        <title>The complete chloroplast genome sequence of Lithospermum erythrorhizon: insights into the phylogenetic relationship among Boraginaceae species and the maternal lineages of purple gromwells.</title>
        <authorList>
            <person name="Okada T."/>
            <person name="Watanabe K."/>
        </authorList>
    </citation>
    <scope>NUCLEOTIDE SEQUENCE [LARGE SCALE GENOMIC DNA]</scope>
</reference>
<comment type="caution">
    <text evidence="1">The sequence shown here is derived from an EMBL/GenBank/DDBJ whole genome shotgun (WGS) entry which is preliminary data.</text>
</comment>
<dbReference type="InterPro" id="IPR012337">
    <property type="entry name" value="RNaseH-like_sf"/>
</dbReference>
<gene>
    <name evidence="1" type="ORF">LIER_13029</name>
    <name evidence="2" type="ORF">LIER_31336</name>
</gene>
<sequence length="80" mass="9213">MNNPKWVMFVDGARNEKGLGIGILVRGPDGVVMEYELRFTFPTTNNEAEMIGPRTYELENLNREIIPRSWHASNLTKNYV</sequence>
<dbReference type="EMBL" id="BAABME010011604">
    <property type="protein sequence ID" value="GAA0184022.1"/>
    <property type="molecule type" value="Genomic_DNA"/>
</dbReference>
<dbReference type="Proteomes" id="UP001454036">
    <property type="component" value="Unassembled WGS sequence"/>
</dbReference>